<keyword evidence="1" id="KW-0547">Nucleotide-binding</keyword>
<comment type="caution">
    <text evidence="3">The sequence shown here is derived from an EMBL/GenBank/DDBJ whole genome shotgun (WGS) entry which is preliminary data.</text>
</comment>
<dbReference type="InterPro" id="IPR027417">
    <property type="entry name" value="P-loop_NTPase"/>
</dbReference>
<organism evidence="3 4">
    <name type="scientific">Ammoniphilus oxalaticus</name>
    <dbReference type="NCBI Taxonomy" id="66863"/>
    <lineage>
        <taxon>Bacteria</taxon>
        <taxon>Bacillati</taxon>
        <taxon>Bacillota</taxon>
        <taxon>Bacilli</taxon>
        <taxon>Bacillales</taxon>
        <taxon>Paenibacillaceae</taxon>
        <taxon>Aneurinibacillus group</taxon>
        <taxon>Ammoniphilus</taxon>
    </lineage>
</organism>
<keyword evidence="4" id="KW-1185">Reference proteome</keyword>
<gene>
    <name evidence="3" type="ORF">BEP19_07340</name>
</gene>
<dbReference type="AlphaFoldDB" id="A0A419SL21"/>
<reference evidence="3 4" key="1">
    <citation type="submission" date="2016-08" db="EMBL/GenBank/DDBJ databases">
        <title>Novel Firmicute Genomes.</title>
        <authorList>
            <person name="Poppleton D.I."/>
            <person name="Gribaldo S."/>
        </authorList>
    </citation>
    <scope>NUCLEOTIDE SEQUENCE [LARGE SCALE GENOMIC DNA]</scope>
    <source>
        <strain evidence="3 4">RAOx-1</strain>
    </source>
</reference>
<dbReference type="GO" id="GO:0051782">
    <property type="term" value="P:negative regulation of cell division"/>
    <property type="evidence" value="ECO:0007669"/>
    <property type="project" value="TreeGrafter"/>
</dbReference>
<dbReference type="PIRSF" id="PIRSF003092">
    <property type="entry name" value="MinD"/>
    <property type="match status" value="1"/>
</dbReference>
<dbReference type="GO" id="GO:0005524">
    <property type="term" value="F:ATP binding"/>
    <property type="evidence" value="ECO:0007669"/>
    <property type="project" value="UniProtKB-KW"/>
</dbReference>
<evidence type="ECO:0000313" key="3">
    <source>
        <dbReference type="EMBL" id="RKD24685.1"/>
    </source>
</evidence>
<evidence type="ECO:0000313" key="4">
    <source>
        <dbReference type="Proteomes" id="UP000284219"/>
    </source>
</evidence>
<dbReference type="GO" id="GO:0009898">
    <property type="term" value="C:cytoplasmic side of plasma membrane"/>
    <property type="evidence" value="ECO:0007669"/>
    <property type="project" value="TreeGrafter"/>
</dbReference>
<dbReference type="Proteomes" id="UP000284219">
    <property type="component" value="Unassembled WGS sequence"/>
</dbReference>
<proteinExistence type="predicted"/>
<dbReference type="CDD" id="cd02038">
    <property type="entry name" value="FlhG-like"/>
    <property type="match status" value="1"/>
</dbReference>
<dbReference type="EMBL" id="MCHY01000008">
    <property type="protein sequence ID" value="RKD24685.1"/>
    <property type="molecule type" value="Genomic_DNA"/>
</dbReference>
<dbReference type="Pfam" id="PF10609">
    <property type="entry name" value="ParA"/>
    <property type="match status" value="1"/>
</dbReference>
<dbReference type="InterPro" id="IPR050625">
    <property type="entry name" value="ParA/MinD_ATPase"/>
</dbReference>
<dbReference type="PANTHER" id="PTHR43384:SF4">
    <property type="entry name" value="CELLULOSE BIOSYNTHESIS PROTEIN BCSQ-RELATED"/>
    <property type="match status" value="1"/>
</dbReference>
<sequence length="291" mass="32530">MSDQAQHLREFMKRRQNDQQRKPTRVLAVTSGKGGVGKSNFTINFGLSLVELGQKVVIIDLDLGMANINILLGLTPRYSMMDLIDRDLTIWEIMEQGPRGIEFISGGSGFHDVLRLDEQKLNTLLAEMEKLHGYADVILLDLGAGISGESLRFILAADEVILISTPEPTAITDAYSLLKIAHGHHAAVVTKLIVNRVQSYREGEQVAKKIEMVANQFLNYQLETLGYIEEDRHVLQAVKKQRPFCLEYPNSKVSKGLREMAKGFMSGHSPQLQAAGGMKAFIHRLTQFGRR</sequence>
<protein>
    <submittedName>
        <fullName evidence="3">Cobyrinic acid a,c-diamide synthase</fullName>
    </submittedName>
</protein>
<dbReference type="InterPro" id="IPR033756">
    <property type="entry name" value="YlxH/NBP35"/>
</dbReference>
<accession>A0A419SL21</accession>
<dbReference type="InterPro" id="IPR033875">
    <property type="entry name" value="FlhG"/>
</dbReference>
<dbReference type="PANTHER" id="PTHR43384">
    <property type="entry name" value="SEPTUM SITE-DETERMINING PROTEIN MIND HOMOLOG, CHLOROPLASTIC-RELATED"/>
    <property type="match status" value="1"/>
</dbReference>
<name>A0A419SL21_9BACL</name>
<evidence type="ECO:0000256" key="1">
    <source>
        <dbReference type="ARBA" id="ARBA00022741"/>
    </source>
</evidence>
<dbReference type="GO" id="GO:0016887">
    <property type="term" value="F:ATP hydrolysis activity"/>
    <property type="evidence" value="ECO:0007669"/>
    <property type="project" value="TreeGrafter"/>
</dbReference>
<evidence type="ECO:0000256" key="2">
    <source>
        <dbReference type="ARBA" id="ARBA00022840"/>
    </source>
</evidence>
<dbReference type="GO" id="GO:0005829">
    <property type="term" value="C:cytosol"/>
    <property type="evidence" value="ECO:0007669"/>
    <property type="project" value="TreeGrafter"/>
</dbReference>
<dbReference type="InterPro" id="IPR025501">
    <property type="entry name" value="MinD_FleN"/>
</dbReference>
<dbReference type="SUPFAM" id="SSF52540">
    <property type="entry name" value="P-loop containing nucleoside triphosphate hydrolases"/>
    <property type="match status" value="1"/>
</dbReference>
<dbReference type="Gene3D" id="3.40.50.300">
    <property type="entry name" value="P-loop containing nucleotide triphosphate hydrolases"/>
    <property type="match status" value="1"/>
</dbReference>
<keyword evidence="2" id="KW-0067">ATP-binding</keyword>